<evidence type="ECO:0000313" key="1">
    <source>
        <dbReference type="EMBL" id="SDC74766.1"/>
    </source>
</evidence>
<organism evidence="1 2">
    <name type="scientific">Rhodococcus tukisamuensis</name>
    <dbReference type="NCBI Taxonomy" id="168276"/>
    <lineage>
        <taxon>Bacteria</taxon>
        <taxon>Bacillati</taxon>
        <taxon>Actinomycetota</taxon>
        <taxon>Actinomycetes</taxon>
        <taxon>Mycobacteriales</taxon>
        <taxon>Nocardiaceae</taxon>
        <taxon>Rhodococcus</taxon>
    </lineage>
</organism>
<name>A0A1G6P5K5_9NOCA</name>
<proteinExistence type="predicted"/>
<accession>A0A1G6P5K5</accession>
<gene>
    <name evidence="1" type="ORF">SAMN05444580_101776</name>
</gene>
<keyword evidence="2" id="KW-1185">Reference proteome</keyword>
<dbReference type="AlphaFoldDB" id="A0A1G6P5K5"/>
<dbReference type="Proteomes" id="UP000199417">
    <property type="component" value="Unassembled WGS sequence"/>
</dbReference>
<dbReference type="EMBL" id="FNAB01000001">
    <property type="protein sequence ID" value="SDC74766.1"/>
    <property type="molecule type" value="Genomic_DNA"/>
</dbReference>
<protein>
    <submittedName>
        <fullName evidence="1">Uncharacterized protein</fullName>
    </submittedName>
</protein>
<evidence type="ECO:0000313" key="2">
    <source>
        <dbReference type="Proteomes" id="UP000199417"/>
    </source>
</evidence>
<sequence length="104" mass="11314">MPPYAGALDALYEQFSNSGNATARIFVLDEQAKQSGLPVLHPTGHGRTVTVKRTLLALDQIKERLENELDAATGNGERQSGYRSGISEALVQVMDTRNSLTAQR</sequence>
<dbReference type="STRING" id="168276.SAMN05444580_101776"/>
<reference evidence="1 2" key="1">
    <citation type="submission" date="2016-10" db="EMBL/GenBank/DDBJ databases">
        <authorList>
            <person name="de Groot N.N."/>
        </authorList>
    </citation>
    <scope>NUCLEOTIDE SEQUENCE [LARGE SCALE GENOMIC DNA]</scope>
    <source>
        <strain evidence="1 2">JCM 11308</strain>
    </source>
</reference>